<dbReference type="OrthoDB" id="2417691at2759"/>
<dbReference type="Pfam" id="PF00453">
    <property type="entry name" value="Ribosomal_L20"/>
    <property type="match status" value="1"/>
</dbReference>
<dbReference type="GO" id="GO:0003735">
    <property type="term" value="F:structural constituent of ribosome"/>
    <property type="evidence" value="ECO:0007669"/>
    <property type="project" value="InterPro"/>
</dbReference>
<keyword evidence="4" id="KW-0175">Coiled coil</keyword>
<feature type="region of interest" description="Disordered" evidence="5">
    <location>
        <begin position="352"/>
        <end position="378"/>
    </location>
</feature>
<evidence type="ECO:0000313" key="7">
    <source>
        <dbReference type="Proteomes" id="UP000789396"/>
    </source>
</evidence>
<dbReference type="InterPro" id="IPR005813">
    <property type="entry name" value="Ribosomal_bL20"/>
</dbReference>
<evidence type="ECO:0000256" key="1">
    <source>
        <dbReference type="ARBA" id="ARBA00007698"/>
    </source>
</evidence>
<dbReference type="AlphaFoldDB" id="A0A9N9F7C3"/>
<keyword evidence="7" id="KW-1185">Reference proteome</keyword>
<reference evidence="6" key="1">
    <citation type="submission" date="2021-06" db="EMBL/GenBank/DDBJ databases">
        <authorList>
            <person name="Kallberg Y."/>
            <person name="Tangrot J."/>
            <person name="Rosling A."/>
        </authorList>
    </citation>
    <scope>NUCLEOTIDE SEQUENCE</scope>
    <source>
        <strain evidence="6">IN212</strain>
    </source>
</reference>
<sequence length="624" mass="73382">METPDREQVRNMLTALGQKPSEEKINRFIKMSQAQHKKEAQNPKRRRKKIIKQAKGYFGSKRKLFRTVKEQVNKSLAYSTRDRKQLNAFENDYQVLVKKINLSLFTLSKTNLNMEEKEKVWNGLLEHTKNIIRRVEEILEKLEGVRFSLNEVVLHEEKDNLIQEYHLLIKKLREEKETILRQKEKKKIIITPLRQKAVKTGYCYFCDISIATDFPYKLKMEEQNTLGIEIVEGAAFCSQECLLNYCKEYKNREKMRQEEEKKNKEKIARDRQMITEIQGQIANLTSRINRLEQRERELELLPESYQVERPENTGFWRRLGQKLGLVKKPSPLSRLERVRKLKGELSIQLEKTGEKLQKRTRKKKAGEKKPPRKKEKFPNIQPENILVAESVVGLELTFAQFSQIFPDIFQAIKNYLNNHPEDFLLGHEVHENTSAGDEGRIENRNGNFIHPNALTEEQYEELKNLIPTACKIRGCSNNYVKKYVPIDGRYQTDADVRLGEMFDQKYDVSLENNKESQENIEELSHLPLDEAKIKAKKEIETLFDRYGVQASQLDTRLYLENLTDNEKIQKFVKSIKTAIIQQNNKNNQRVANLPLDEAKQTTQNEIQELLQRHQIELSRLDKGL</sequence>
<dbReference type="SUPFAM" id="SSF74731">
    <property type="entry name" value="Ribosomal protein L20"/>
    <property type="match status" value="1"/>
</dbReference>
<keyword evidence="3" id="KW-0687">Ribonucleoprotein</keyword>
<keyword evidence="2" id="KW-0689">Ribosomal protein</keyword>
<gene>
    <name evidence="6" type="ORF">RFULGI_LOCUS3056</name>
</gene>
<dbReference type="InterPro" id="IPR035566">
    <property type="entry name" value="Ribosomal_protein_bL20_C"/>
</dbReference>
<evidence type="ECO:0000256" key="5">
    <source>
        <dbReference type="SAM" id="MobiDB-lite"/>
    </source>
</evidence>
<evidence type="ECO:0000256" key="3">
    <source>
        <dbReference type="ARBA" id="ARBA00023274"/>
    </source>
</evidence>
<evidence type="ECO:0000313" key="6">
    <source>
        <dbReference type="EMBL" id="CAG8514557.1"/>
    </source>
</evidence>
<dbReference type="GO" id="GO:0005840">
    <property type="term" value="C:ribosome"/>
    <property type="evidence" value="ECO:0007669"/>
    <property type="project" value="UniProtKB-KW"/>
</dbReference>
<feature type="compositionally biased region" description="Basic residues" evidence="5">
    <location>
        <begin position="358"/>
        <end position="375"/>
    </location>
</feature>
<dbReference type="Proteomes" id="UP000789396">
    <property type="component" value="Unassembled WGS sequence"/>
</dbReference>
<dbReference type="GO" id="GO:0006412">
    <property type="term" value="P:translation"/>
    <property type="evidence" value="ECO:0007669"/>
    <property type="project" value="InterPro"/>
</dbReference>
<dbReference type="Gene3D" id="6.10.160.10">
    <property type="match status" value="1"/>
</dbReference>
<protein>
    <submittedName>
        <fullName evidence="6">7819_t:CDS:1</fullName>
    </submittedName>
</protein>
<organism evidence="6 7">
    <name type="scientific">Racocetra fulgida</name>
    <dbReference type="NCBI Taxonomy" id="60492"/>
    <lineage>
        <taxon>Eukaryota</taxon>
        <taxon>Fungi</taxon>
        <taxon>Fungi incertae sedis</taxon>
        <taxon>Mucoromycota</taxon>
        <taxon>Glomeromycotina</taxon>
        <taxon>Glomeromycetes</taxon>
        <taxon>Diversisporales</taxon>
        <taxon>Gigasporaceae</taxon>
        <taxon>Racocetra</taxon>
    </lineage>
</organism>
<comment type="similarity">
    <text evidence="1">Belongs to the bacterial ribosomal protein bL20 family.</text>
</comment>
<comment type="caution">
    <text evidence="6">The sequence shown here is derived from an EMBL/GenBank/DDBJ whole genome shotgun (WGS) entry which is preliminary data.</text>
</comment>
<accession>A0A9N9F7C3</accession>
<name>A0A9N9F7C3_9GLOM</name>
<dbReference type="GO" id="GO:0019843">
    <property type="term" value="F:rRNA binding"/>
    <property type="evidence" value="ECO:0007669"/>
    <property type="project" value="InterPro"/>
</dbReference>
<dbReference type="EMBL" id="CAJVPZ010002513">
    <property type="protein sequence ID" value="CAG8514557.1"/>
    <property type="molecule type" value="Genomic_DNA"/>
</dbReference>
<evidence type="ECO:0000256" key="2">
    <source>
        <dbReference type="ARBA" id="ARBA00022980"/>
    </source>
</evidence>
<evidence type="ECO:0000256" key="4">
    <source>
        <dbReference type="SAM" id="Coils"/>
    </source>
</evidence>
<dbReference type="GO" id="GO:1990904">
    <property type="term" value="C:ribonucleoprotein complex"/>
    <property type="evidence" value="ECO:0007669"/>
    <property type="project" value="UniProtKB-KW"/>
</dbReference>
<feature type="coiled-coil region" evidence="4">
    <location>
        <begin position="274"/>
        <end position="301"/>
    </location>
</feature>
<feature type="coiled-coil region" evidence="4">
    <location>
        <begin position="125"/>
        <end position="189"/>
    </location>
</feature>
<proteinExistence type="inferred from homology"/>